<evidence type="ECO:0000259" key="2">
    <source>
        <dbReference type="SMART" id="SM00507"/>
    </source>
</evidence>
<evidence type="ECO:0000256" key="1">
    <source>
        <dbReference type="SAM" id="MobiDB-lite"/>
    </source>
</evidence>
<gene>
    <name evidence="3" type="ORF">BN977_02735</name>
</gene>
<dbReference type="Pfam" id="PF02720">
    <property type="entry name" value="DUF222"/>
    <property type="match status" value="1"/>
</dbReference>
<organism evidence="3 4">
    <name type="scientific">Mycolicibacterium cosmeticum</name>
    <dbReference type="NCBI Taxonomy" id="258533"/>
    <lineage>
        <taxon>Bacteria</taxon>
        <taxon>Bacillati</taxon>
        <taxon>Actinomycetota</taxon>
        <taxon>Actinomycetes</taxon>
        <taxon>Mycobacteriales</taxon>
        <taxon>Mycobacteriaceae</taxon>
        <taxon>Mycolicibacterium</taxon>
    </lineage>
</organism>
<dbReference type="Proteomes" id="UP000028870">
    <property type="component" value="Unassembled WGS sequence"/>
</dbReference>
<dbReference type="InterPro" id="IPR003870">
    <property type="entry name" value="DUF222"/>
</dbReference>
<feature type="region of interest" description="Disordered" evidence="1">
    <location>
        <begin position="453"/>
        <end position="480"/>
    </location>
</feature>
<dbReference type="STRING" id="258533.BN977_02735"/>
<dbReference type="CDD" id="cd00085">
    <property type="entry name" value="HNHc"/>
    <property type="match status" value="1"/>
</dbReference>
<dbReference type="OrthoDB" id="4775237at2"/>
<accession>W9AQ80</accession>
<keyword evidence="3" id="KW-0255">Endonuclease</keyword>
<reference evidence="3" key="2">
    <citation type="submission" date="2014-03" db="EMBL/GenBank/DDBJ databases">
        <authorList>
            <person name="Urmite Genomes"/>
        </authorList>
    </citation>
    <scope>NUCLEOTIDE SEQUENCE</scope>
    <source>
        <strain evidence="3">DSM 44829</strain>
    </source>
</reference>
<keyword evidence="3" id="KW-0540">Nuclease</keyword>
<dbReference type="RefSeq" id="WP_036397882.1">
    <property type="nucleotide sequence ID" value="NZ_CCBB010000001.1"/>
</dbReference>
<evidence type="ECO:0000313" key="3">
    <source>
        <dbReference type="EMBL" id="CDO07919.1"/>
    </source>
</evidence>
<dbReference type="AlphaFoldDB" id="W9AQ80"/>
<comment type="caution">
    <text evidence="3">The sequence shown here is derived from an EMBL/GenBank/DDBJ whole genome shotgun (WGS) entry which is preliminary data.</text>
</comment>
<dbReference type="EMBL" id="CCBB010000001">
    <property type="protein sequence ID" value="CDO07919.1"/>
    <property type="molecule type" value="Genomic_DNA"/>
</dbReference>
<feature type="domain" description="HNH nuclease" evidence="2">
    <location>
        <begin position="357"/>
        <end position="408"/>
    </location>
</feature>
<feature type="region of interest" description="Disordered" evidence="1">
    <location>
        <begin position="269"/>
        <end position="317"/>
    </location>
</feature>
<feature type="compositionally biased region" description="Pro residues" evidence="1">
    <location>
        <begin position="277"/>
        <end position="286"/>
    </location>
</feature>
<keyword evidence="3" id="KW-0378">Hydrolase</keyword>
<keyword evidence="4" id="KW-1185">Reference proteome</keyword>
<reference evidence="3" key="1">
    <citation type="submission" date="2014-03" db="EMBL/GenBank/DDBJ databases">
        <title>Draft Genome Sequence of Mycobacterium cosmeticum DSM 44829.</title>
        <authorList>
            <person name="Croce O."/>
            <person name="Robert C."/>
            <person name="Raoult D."/>
            <person name="Drancourt M."/>
        </authorList>
    </citation>
    <scope>NUCLEOTIDE SEQUENCE [LARGE SCALE GENOMIC DNA]</scope>
    <source>
        <strain evidence="3">DSM 44829</strain>
    </source>
</reference>
<dbReference type="SMART" id="SM00507">
    <property type="entry name" value="HNHc"/>
    <property type="match status" value="1"/>
</dbReference>
<dbReference type="eggNOG" id="COG1403">
    <property type="taxonomic scope" value="Bacteria"/>
</dbReference>
<proteinExistence type="predicted"/>
<evidence type="ECO:0000313" key="4">
    <source>
        <dbReference type="Proteomes" id="UP000028870"/>
    </source>
</evidence>
<dbReference type="InterPro" id="IPR003615">
    <property type="entry name" value="HNH_nuc"/>
</dbReference>
<name>W9AQ80_MYCCO</name>
<sequence>MFDPASLGAAELIDALRDRTRSEAVAASDRLAVIAAIVARHCDDEDDEIAHAAIDGWECATAEVSAACGLTKQAAAGQMRIAVALRDRLPKVGALLAAGDVSARIAAAITWRTRLVIHEEALALIDAALAGIAAQLGTLSQKNIEDSIDVWIEKFDPSAVLGARSAAQSRYLEFGGADDLAGTIGVYGRLLATDAAVLRSRLTAIAATVCDDDPRTTTQRMADALGVLGADPTADRLACQCGNPECPAAGEDPRAAAVTVYVLTDAMPGADADRAPTEPPPGPDPAPDSGSAGATPGPPPPATPRDPQLRTTPGVLLGGGVLPAPMLADLVTAGARIKTLPTPADLPAEPGYRPSATLATWVRTRDLVCSFPGCTHSAQRCDVDHVIPWPAGATHPGNLSAKCRTHHLLKTFGGWTDRQHPDGTHTWTSPTGHTYTTVPLTRILFPDRVIHTPAPPAQAVTTTSDRHLAMPRRRRTRTETRTARITAMRRLNQDTYAEPPPF</sequence>
<protein>
    <submittedName>
        <fullName evidence="3">HNH endonuclease</fullName>
    </submittedName>
</protein>
<dbReference type="GO" id="GO:0004519">
    <property type="term" value="F:endonuclease activity"/>
    <property type="evidence" value="ECO:0007669"/>
    <property type="project" value="UniProtKB-KW"/>
</dbReference>